<dbReference type="AlphaFoldDB" id="A0A6V8QLR4"/>
<evidence type="ECO:0000256" key="2">
    <source>
        <dbReference type="ARBA" id="ARBA00022692"/>
    </source>
</evidence>
<comment type="similarity">
    <text evidence="5">Belongs to the SAT4 family.</text>
</comment>
<keyword evidence="3 7" id="KW-1133">Transmembrane helix</keyword>
<accession>A0A6V8QLR4</accession>
<evidence type="ECO:0000256" key="1">
    <source>
        <dbReference type="ARBA" id="ARBA00004141"/>
    </source>
</evidence>
<keyword evidence="4 7" id="KW-0472">Membrane</keyword>
<comment type="caution">
    <text evidence="9">The sequence shown here is derived from an EMBL/GenBank/DDBJ whole genome shotgun (WGS) entry which is preliminary data.</text>
</comment>
<dbReference type="InterPro" id="IPR052337">
    <property type="entry name" value="SAT4-like"/>
</dbReference>
<feature type="transmembrane region" description="Helical" evidence="7">
    <location>
        <begin position="54"/>
        <end position="76"/>
    </location>
</feature>
<evidence type="ECO:0000256" key="7">
    <source>
        <dbReference type="SAM" id="Phobius"/>
    </source>
</evidence>
<feature type="transmembrane region" description="Helical" evidence="7">
    <location>
        <begin position="20"/>
        <end position="42"/>
    </location>
</feature>
<feature type="transmembrane region" description="Helical" evidence="7">
    <location>
        <begin position="137"/>
        <end position="156"/>
    </location>
</feature>
<feature type="domain" description="Rhodopsin" evidence="8">
    <location>
        <begin position="36"/>
        <end position="246"/>
    </location>
</feature>
<evidence type="ECO:0000313" key="10">
    <source>
        <dbReference type="Proteomes" id="UP000517252"/>
    </source>
</evidence>
<evidence type="ECO:0000256" key="5">
    <source>
        <dbReference type="ARBA" id="ARBA00038359"/>
    </source>
</evidence>
<feature type="region of interest" description="Disordered" evidence="6">
    <location>
        <begin position="414"/>
        <end position="524"/>
    </location>
</feature>
<comment type="subcellular location">
    <subcellularLocation>
        <location evidence="1">Membrane</location>
        <topology evidence="1">Multi-pass membrane protein</topology>
    </subcellularLocation>
</comment>
<feature type="transmembrane region" description="Helical" evidence="7">
    <location>
        <begin position="96"/>
        <end position="116"/>
    </location>
</feature>
<proteinExistence type="inferred from homology"/>
<sequence>MSIYSDPPALRDFSQDKPSLLVCWWATIFCALMILLRIVGRFIRTEKLFAEDKFAAVALIPLFLRMGCVHFILVNGTNNADFTGVILTPEELRKKSIASGLVLLSRVLYAATLWILKGTILEFLKRIAESTWQRTHHYTLIAIRCSLGLTFIAVVISDLAECNPFRHYWQVLPDPGGQCRQGYVQLITMAACNILTDLMLVIFPIPIIVQSNMQFRRKLQLLILFSLSLSVVAVTIYRVPHIMDVNGRQQYRSLLASVELIFATAAANALVLGSFVRDRGVKKQKPRRTSTAAESFERSATVRRPTIHRQWGSDEDLVRDLGLTVEPELREQPDSPSSDLYAPIRQMRSVEHDSEQWHSQQEDHDQADSAHSADSAQDSAPESAKASQDLLIYKTESRTESQHESRKLSLFDVGGLLEDGPGTSSGSYRRGSSFTSSSMEASTSQTVPPASRKASVNGVRRGSTALLQDLGGLLGPLNSKSSVRSKHRTGTELQPIQQSHQEHHASQNEGSDLVLNDPGGLLRL</sequence>
<reference evidence="9 10" key="1">
    <citation type="submission" date="2020-07" db="EMBL/GenBank/DDBJ databases">
        <title>Trichoderma asperellum IC-1 whole genome shotgun sequence.</title>
        <authorList>
            <person name="Kanamasa S."/>
            <person name="Takahashi H."/>
        </authorList>
    </citation>
    <scope>NUCLEOTIDE SEQUENCE [LARGE SCALE GENOMIC DNA]</scope>
    <source>
        <strain evidence="9 10">IC-1</strain>
    </source>
</reference>
<organism evidence="9 10">
    <name type="scientific">Trichoderma asperellum</name>
    <name type="common">Filamentous fungus</name>
    <dbReference type="NCBI Taxonomy" id="101201"/>
    <lineage>
        <taxon>Eukaryota</taxon>
        <taxon>Fungi</taxon>
        <taxon>Dikarya</taxon>
        <taxon>Ascomycota</taxon>
        <taxon>Pezizomycotina</taxon>
        <taxon>Sordariomycetes</taxon>
        <taxon>Hypocreomycetidae</taxon>
        <taxon>Hypocreales</taxon>
        <taxon>Hypocreaceae</taxon>
        <taxon>Trichoderma</taxon>
    </lineage>
</organism>
<keyword evidence="2 7" id="KW-0812">Transmembrane</keyword>
<evidence type="ECO:0000256" key="6">
    <source>
        <dbReference type="SAM" id="MobiDB-lite"/>
    </source>
</evidence>
<evidence type="ECO:0000256" key="4">
    <source>
        <dbReference type="ARBA" id="ARBA00023136"/>
    </source>
</evidence>
<feature type="region of interest" description="Disordered" evidence="6">
    <location>
        <begin position="349"/>
        <end position="387"/>
    </location>
</feature>
<dbReference type="GO" id="GO:0016020">
    <property type="term" value="C:membrane"/>
    <property type="evidence" value="ECO:0007669"/>
    <property type="project" value="UniProtKB-SubCell"/>
</dbReference>
<dbReference type="InterPro" id="IPR049326">
    <property type="entry name" value="Rhodopsin_dom_fungi"/>
</dbReference>
<feature type="compositionally biased region" description="Low complexity" evidence="6">
    <location>
        <begin position="466"/>
        <end position="477"/>
    </location>
</feature>
<evidence type="ECO:0000313" key="9">
    <source>
        <dbReference type="EMBL" id="GFP53355.1"/>
    </source>
</evidence>
<feature type="transmembrane region" description="Helical" evidence="7">
    <location>
        <begin position="183"/>
        <end position="209"/>
    </location>
</feature>
<gene>
    <name evidence="9" type="ORF">TASIC1_0002053900</name>
</gene>
<dbReference type="PANTHER" id="PTHR33048">
    <property type="entry name" value="PTH11-LIKE INTEGRAL MEMBRANE PROTEIN (AFU_ORTHOLOGUE AFUA_5G11245)"/>
    <property type="match status" value="1"/>
</dbReference>
<dbReference type="OrthoDB" id="5398233at2759"/>
<name>A0A6V8QLR4_TRIAP</name>
<feature type="transmembrane region" description="Helical" evidence="7">
    <location>
        <begin position="251"/>
        <end position="276"/>
    </location>
</feature>
<evidence type="ECO:0000256" key="3">
    <source>
        <dbReference type="ARBA" id="ARBA00022989"/>
    </source>
</evidence>
<feature type="compositionally biased region" description="Basic and acidic residues" evidence="6">
    <location>
        <begin position="349"/>
        <end position="368"/>
    </location>
</feature>
<evidence type="ECO:0000259" key="8">
    <source>
        <dbReference type="Pfam" id="PF20684"/>
    </source>
</evidence>
<protein>
    <recommendedName>
        <fullName evidence="8">Rhodopsin domain-containing protein</fullName>
    </recommendedName>
</protein>
<dbReference type="Proteomes" id="UP000517252">
    <property type="component" value="Unassembled WGS sequence"/>
</dbReference>
<dbReference type="PANTHER" id="PTHR33048:SF19">
    <property type="entry name" value="MEMBRANE PROTEIN PTH11-LIKE, PUTATIVE (AFU_ORTHOLOGUE AFUA_1G14080)-RELATED"/>
    <property type="match status" value="1"/>
</dbReference>
<dbReference type="EMBL" id="BLZH01000002">
    <property type="protein sequence ID" value="GFP53355.1"/>
    <property type="molecule type" value="Genomic_DNA"/>
</dbReference>
<feature type="transmembrane region" description="Helical" evidence="7">
    <location>
        <begin position="221"/>
        <end position="239"/>
    </location>
</feature>
<feature type="compositionally biased region" description="Low complexity" evidence="6">
    <location>
        <begin position="369"/>
        <end position="380"/>
    </location>
</feature>
<feature type="compositionally biased region" description="Low complexity" evidence="6">
    <location>
        <begin position="420"/>
        <end position="446"/>
    </location>
</feature>
<dbReference type="Pfam" id="PF20684">
    <property type="entry name" value="Fung_rhodopsin"/>
    <property type="match status" value="1"/>
</dbReference>